<comment type="caution">
    <text evidence="2">The sequence shown here is derived from an EMBL/GenBank/DDBJ whole genome shotgun (WGS) entry which is preliminary data.</text>
</comment>
<keyword evidence="3" id="KW-1185">Reference proteome</keyword>
<feature type="domain" description="Aminoglycoside phosphotransferase" evidence="1">
    <location>
        <begin position="41"/>
        <end position="233"/>
    </location>
</feature>
<organism evidence="2 3">
    <name type="scientific">Chytriomyces confervae</name>
    <dbReference type="NCBI Taxonomy" id="246404"/>
    <lineage>
        <taxon>Eukaryota</taxon>
        <taxon>Fungi</taxon>
        <taxon>Fungi incertae sedis</taxon>
        <taxon>Chytridiomycota</taxon>
        <taxon>Chytridiomycota incertae sedis</taxon>
        <taxon>Chytridiomycetes</taxon>
        <taxon>Chytridiales</taxon>
        <taxon>Chytriomycetaceae</taxon>
        <taxon>Chytriomyces</taxon>
    </lineage>
</organism>
<dbReference type="Proteomes" id="UP000320333">
    <property type="component" value="Unassembled WGS sequence"/>
</dbReference>
<evidence type="ECO:0000313" key="3">
    <source>
        <dbReference type="Proteomes" id="UP000320333"/>
    </source>
</evidence>
<evidence type="ECO:0000313" key="2">
    <source>
        <dbReference type="EMBL" id="TPX39222.1"/>
    </source>
</evidence>
<dbReference type="Gene3D" id="3.90.1200.10">
    <property type="match status" value="1"/>
</dbReference>
<sequence>MADNTVGTTEVREGMKLDHAKLTSFLAMQLNTNQFKAPIQIKQFKFGQSNPTYFIVDANNNRFVLRKKPPGALMSKTAHAVEREFKVINALFQHSNVPVPRVYFLCQDNAVLGTPFYLMDFLKGRIFGDNALPELSSLSERGDCYTALMDTLAKLHTASVSKLGLEDYSRNPTGFYSRQISTMTAITKSQHASNPDKVPAIPRLDDMLAWFKRNMVADEPATIVHGDFKLDNV</sequence>
<protein>
    <recommendedName>
        <fullName evidence="1">Aminoglycoside phosphotransferase domain-containing protein</fullName>
    </recommendedName>
</protein>
<reference evidence="2 3" key="1">
    <citation type="journal article" date="2019" name="Sci. Rep.">
        <title>Comparative genomics of chytrid fungi reveal insights into the obligate biotrophic and pathogenic lifestyle of Synchytrium endobioticum.</title>
        <authorList>
            <person name="van de Vossenberg B.T.L.H."/>
            <person name="Warris S."/>
            <person name="Nguyen H.D.T."/>
            <person name="van Gent-Pelzer M.P.E."/>
            <person name="Joly D.L."/>
            <person name="van de Geest H.C."/>
            <person name="Bonants P.J.M."/>
            <person name="Smith D.S."/>
            <person name="Levesque C.A."/>
            <person name="van der Lee T.A.J."/>
        </authorList>
    </citation>
    <scope>NUCLEOTIDE SEQUENCE [LARGE SCALE GENOMIC DNA]</scope>
    <source>
        <strain evidence="2 3">CBS 675.73</strain>
    </source>
</reference>
<dbReference type="STRING" id="246404.A0A507CHY7"/>
<evidence type="ECO:0000259" key="1">
    <source>
        <dbReference type="Pfam" id="PF01636"/>
    </source>
</evidence>
<dbReference type="PANTHER" id="PTHR47829:SF3">
    <property type="entry name" value="AMINOGLYCOSIDE PHOSPHOTRANSFERASE DOMAIN-CONTAINING PROTEIN"/>
    <property type="match status" value="1"/>
</dbReference>
<dbReference type="EMBL" id="QEAP01001946">
    <property type="protein sequence ID" value="TPX39222.1"/>
    <property type="molecule type" value="Genomic_DNA"/>
</dbReference>
<dbReference type="CDD" id="cd05154">
    <property type="entry name" value="ACAD10_11_N-like"/>
    <property type="match status" value="1"/>
</dbReference>
<dbReference type="InterPro" id="IPR052898">
    <property type="entry name" value="ACAD10-like"/>
</dbReference>
<dbReference type="SUPFAM" id="SSF56112">
    <property type="entry name" value="Protein kinase-like (PK-like)"/>
    <property type="match status" value="1"/>
</dbReference>
<dbReference type="PANTHER" id="PTHR47829">
    <property type="entry name" value="HYDROLASE, PUTATIVE (AFU_ORTHOLOGUE AFUA_1G12880)-RELATED"/>
    <property type="match status" value="1"/>
</dbReference>
<dbReference type="InterPro" id="IPR002575">
    <property type="entry name" value="Aminoglycoside_PTrfase"/>
</dbReference>
<dbReference type="InterPro" id="IPR011009">
    <property type="entry name" value="Kinase-like_dom_sf"/>
</dbReference>
<name>A0A507CHY7_9FUNG</name>
<dbReference type="Gene3D" id="3.30.200.20">
    <property type="entry name" value="Phosphorylase Kinase, domain 1"/>
    <property type="match status" value="1"/>
</dbReference>
<dbReference type="OrthoDB" id="191037at2759"/>
<proteinExistence type="predicted"/>
<dbReference type="Pfam" id="PF01636">
    <property type="entry name" value="APH"/>
    <property type="match status" value="1"/>
</dbReference>
<accession>A0A507CHY7</accession>
<dbReference type="InterPro" id="IPR041726">
    <property type="entry name" value="ACAD10_11_N"/>
</dbReference>
<gene>
    <name evidence="2" type="ORF">CcCBS67573_g10681</name>
</gene>
<dbReference type="AlphaFoldDB" id="A0A507CHY7"/>